<gene>
    <name evidence="2" type="ORF">ADK41_16025</name>
</gene>
<keyword evidence="3" id="KW-1185">Reference proteome</keyword>
<evidence type="ECO:0000313" key="3">
    <source>
        <dbReference type="Proteomes" id="UP000037773"/>
    </source>
</evidence>
<dbReference type="EMBL" id="LGCN01000177">
    <property type="protein sequence ID" value="KOT38512.1"/>
    <property type="molecule type" value="Genomic_DNA"/>
</dbReference>
<evidence type="ECO:0000256" key="1">
    <source>
        <dbReference type="SAM" id="MobiDB-lite"/>
    </source>
</evidence>
<proteinExistence type="predicted"/>
<evidence type="ECO:0000313" key="2">
    <source>
        <dbReference type="EMBL" id="KOT38512.1"/>
    </source>
</evidence>
<dbReference type="AlphaFoldDB" id="A0A0M8QS55"/>
<organism evidence="2 3">
    <name type="scientific">Streptomyces caelestis</name>
    <dbReference type="NCBI Taxonomy" id="36816"/>
    <lineage>
        <taxon>Bacteria</taxon>
        <taxon>Bacillati</taxon>
        <taxon>Actinomycetota</taxon>
        <taxon>Actinomycetes</taxon>
        <taxon>Kitasatosporales</taxon>
        <taxon>Streptomycetaceae</taxon>
        <taxon>Streptomyces</taxon>
    </lineage>
</organism>
<feature type="region of interest" description="Disordered" evidence="1">
    <location>
        <begin position="63"/>
        <end position="84"/>
    </location>
</feature>
<feature type="compositionally biased region" description="Basic and acidic residues" evidence="1">
    <location>
        <begin position="72"/>
        <end position="84"/>
    </location>
</feature>
<comment type="caution">
    <text evidence="2">The sequence shown here is derived from an EMBL/GenBank/DDBJ whole genome shotgun (WGS) entry which is preliminary data.</text>
</comment>
<dbReference type="Proteomes" id="UP000037773">
    <property type="component" value="Unassembled WGS sequence"/>
</dbReference>
<protein>
    <submittedName>
        <fullName evidence="2">Uncharacterized protein</fullName>
    </submittedName>
</protein>
<dbReference type="PATRIC" id="fig|36816.3.peg.3477"/>
<reference evidence="2 3" key="1">
    <citation type="submission" date="2015-07" db="EMBL/GenBank/DDBJ databases">
        <authorList>
            <person name="Noorani M."/>
        </authorList>
    </citation>
    <scope>NUCLEOTIDE SEQUENCE [LARGE SCALE GENOMIC DNA]</scope>
    <source>
        <strain evidence="2 3">NRRL B-24567</strain>
    </source>
</reference>
<sequence length="84" mass="9009">MSLPLPCPKPEGSPVPRPSIAEVSALIADLAALRQNRTSAEYAVLMDRKAELLERIADHTPGDTEAAGVARLARERTDSLKSTD</sequence>
<name>A0A0M8QS55_9ACTN</name>
<accession>A0A0M8QS55</accession>